<gene>
    <name evidence="1" type="ORF">pLG1-0077</name>
</gene>
<protein>
    <submittedName>
        <fullName evidence="1">Uncharacterized protein</fullName>
    </submittedName>
</protein>
<evidence type="ECO:0000313" key="1">
    <source>
        <dbReference type="EMBL" id="ADO66777.1"/>
    </source>
</evidence>
<name>E3USF0_ENTFC</name>
<reference evidence="1" key="1">
    <citation type="journal article" date="2011" name="Int. J. Med. Microbiol.">
        <title>A multiresistance megaplasmid pLG1 bearing a hylEfm genomic island in hospital Enterococcus faecium isolates.</title>
        <authorList>
            <person name="Laverde Gomez J.A."/>
            <person name="van Schaik W."/>
            <person name="Freitas A.R."/>
            <person name="Coque T.M."/>
            <person name="Weaver K.E."/>
            <person name="Francia M.V."/>
            <person name="Witte W."/>
            <person name="Werner G."/>
        </authorList>
    </citation>
    <scope>NUCLEOTIDE SEQUENCE</scope>
    <source>
        <strain evidence="1">64/3xUW2774</strain>
        <plasmid evidence="1">pLG1</plasmid>
    </source>
</reference>
<dbReference type="AlphaFoldDB" id="E3USF0"/>
<proteinExistence type="predicted"/>
<accession>E3USF0</accession>
<keyword evidence="1" id="KW-0614">Plasmid</keyword>
<organism evidence="1">
    <name type="scientific">Enterococcus faecium</name>
    <name type="common">Streptococcus faecium</name>
    <dbReference type="NCBI Taxonomy" id="1352"/>
    <lineage>
        <taxon>Bacteria</taxon>
        <taxon>Bacillati</taxon>
        <taxon>Bacillota</taxon>
        <taxon>Bacilli</taxon>
        <taxon>Lactobacillales</taxon>
        <taxon>Enterococcaceae</taxon>
        <taxon>Enterococcus</taxon>
    </lineage>
</organism>
<geneLocation type="plasmid" evidence="1">
    <name>pLG1</name>
</geneLocation>
<dbReference type="EMBL" id="HM565171">
    <property type="protein sequence ID" value="ADO66777.1"/>
    <property type="molecule type" value="Genomic_DNA"/>
</dbReference>
<sequence length="88" mass="10570">MLNFTKVVKLKMLYIGLQHRSFFDCALGKKYYEVKIDDDTFLTAHQMKQLQKRNDQLEENLILKKRLPYSRLARRTIKGQDLPEDHPF</sequence>